<evidence type="ECO:0000313" key="2">
    <source>
        <dbReference type="Proteomes" id="UP000198832"/>
    </source>
</evidence>
<dbReference type="InterPro" id="IPR008792">
    <property type="entry name" value="PQQD"/>
</dbReference>
<keyword evidence="2" id="KW-1185">Reference proteome</keyword>
<evidence type="ECO:0000313" key="1">
    <source>
        <dbReference type="EMBL" id="SFB87105.1"/>
    </source>
</evidence>
<dbReference type="STRING" id="574651.SAMN04487968_102100"/>
<dbReference type="InterPro" id="IPR041881">
    <property type="entry name" value="PqqD_sf"/>
</dbReference>
<dbReference type="Pfam" id="PF05402">
    <property type="entry name" value="PqqD"/>
    <property type="match status" value="1"/>
</dbReference>
<dbReference type="AlphaFoldDB" id="A0A1I1EJ10"/>
<dbReference type="Proteomes" id="UP000198832">
    <property type="component" value="Unassembled WGS sequence"/>
</dbReference>
<dbReference type="RefSeq" id="WP_091120209.1">
    <property type="nucleotide sequence ID" value="NZ_FOLB01000002.1"/>
</dbReference>
<organism evidence="1 2">
    <name type="scientific">Nocardioides terrae</name>
    <dbReference type="NCBI Taxonomy" id="574651"/>
    <lineage>
        <taxon>Bacteria</taxon>
        <taxon>Bacillati</taxon>
        <taxon>Actinomycetota</taxon>
        <taxon>Actinomycetes</taxon>
        <taxon>Propionibacteriales</taxon>
        <taxon>Nocardioidaceae</taxon>
        <taxon>Nocardioides</taxon>
    </lineage>
</organism>
<name>A0A1I1EJ10_9ACTN</name>
<proteinExistence type="predicted"/>
<gene>
    <name evidence="1" type="ORF">SAMN04487968_102100</name>
</gene>
<sequence>MPEPLDGGVTVVHRPGVAFVDGEERAVLLDLDRLARPPVVLEGSGQLMWGRLATPLTVDALVEDVADHYGETVETVRPAVLAFVADLLERDLLARS</sequence>
<protein>
    <submittedName>
        <fullName evidence="1">Coenzyme PQQ synthesis protein D (PqqD)</fullName>
    </submittedName>
</protein>
<accession>A0A1I1EJ10</accession>
<reference evidence="1 2" key="1">
    <citation type="submission" date="2016-10" db="EMBL/GenBank/DDBJ databases">
        <authorList>
            <person name="de Groot N.N."/>
        </authorList>
    </citation>
    <scope>NUCLEOTIDE SEQUENCE [LARGE SCALE GENOMIC DNA]</scope>
    <source>
        <strain evidence="1 2">CGMCC 1.7056</strain>
    </source>
</reference>
<dbReference type="Gene3D" id="1.10.10.1150">
    <property type="entry name" value="Coenzyme PQQ synthesis protein D (PqqD)"/>
    <property type="match status" value="1"/>
</dbReference>
<dbReference type="EMBL" id="FOLB01000002">
    <property type="protein sequence ID" value="SFB87105.1"/>
    <property type="molecule type" value="Genomic_DNA"/>
</dbReference>